<keyword evidence="2" id="KW-0808">Transferase</keyword>
<feature type="domain" description="N-acetyltransferase" evidence="1">
    <location>
        <begin position="3"/>
        <end position="159"/>
    </location>
</feature>
<dbReference type="PROSITE" id="PS51186">
    <property type="entry name" value="GNAT"/>
    <property type="match status" value="1"/>
</dbReference>
<name>A0A1G6UKZ3_9ACTN</name>
<dbReference type="InterPro" id="IPR016181">
    <property type="entry name" value="Acyl_CoA_acyltransferase"/>
</dbReference>
<protein>
    <submittedName>
        <fullName evidence="2">Phosphinothricin acetyltransferase</fullName>
    </submittedName>
</protein>
<proteinExistence type="predicted"/>
<dbReference type="AlphaFoldDB" id="A0A1G6UKZ3"/>
<evidence type="ECO:0000313" key="2">
    <source>
        <dbReference type="EMBL" id="SDD42022.1"/>
    </source>
</evidence>
<dbReference type="SUPFAM" id="SSF55729">
    <property type="entry name" value="Acyl-CoA N-acyltransferases (Nat)"/>
    <property type="match status" value="1"/>
</dbReference>
<dbReference type="PANTHER" id="PTHR43072">
    <property type="entry name" value="N-ACETYLTRANSFERASE"/>
    <property type="match status" value="1"/>
</dbReference>
<evidence type="ECO:0000259" key="1">
    <source>
        <dbReference type="PROSITE" id="PS51186"/>
    </source>
</evidence>
<sequence length="174" mass="18915">MGSAVRDATDADAAACAAVYAPYVTWTAVSFETEPPHPAEMARRIAAAQRSHAWLVLEEDGRVVGYAYGGPFRSRTAWQWSCEVSVYLEPGRRRGGGGRALYGALLQRLADRGYRTAVAGTTLPNEASVAFHRAMGFEPVGVVRRAGWKDGRWHDVAFTQRALGDDDGPPPPLR</sequence>
<reference evidence="3" key="1">
    <citation type="submission" date="2016-10" db="EMBL/GenBank/DDBJ databases">
        <authorList>
            <person name="Varghese N."/>
            <person name="Submissions S."/>
        </authorList>
    </citation>
    <scope>NUCLEOTIDE SEQUENCE [LARGE SCALE GENOMIC DNA]</scope>
    <source>
        <strain evidence="3">DSM 45421</strain>
    </source>
</reference>
<dbReference type="InterPro" id="IPR000182">
    <property type="entry name" value="GNAT_dom"/>
</dbReference>
<dbReference type="OrthoDB" id="3173333at2"/>
<organism evidence="2 3">
    <name type="scientific">Geodermatophilus telluris</name>
    <dbReference type="NCBI Taxonomy" id="1190417"/>
    <lineage>
        <taxon>Bacteria</taxon>
        <taxon>Bacillati</taxon>
        <taxon>Actinomycetota</taxon>
        <taxon>Actinomycetes</taxon>
        <taxon>Geodermatophilales</taxon>
        <taxon>Geodermatophilaceae</taxon>
        <taxon>Geodermatophilus</taxon>
    </lineage>
</organism>
<dbReference type="EMBL" id="FMZF01000007">
    <property type="protein sequence ID" value="SDD42022.1"/>
    <property type="molecule type" value="Genomic_DNA"/>
</dbReference>
<dbReference type="PANTHER" id="PTHR43072:SF8">
    <property type="entry name" value="ACYLTRANSFERASE FABY-RELATED"/>
    <property type="match status" value="1"/>
</dbReference>
<dbReference type="Gene3D" id="3.40.630.30">
    <property type="match status" value="1"/>
</dbReference>
<evidence type="ECO:0000313" key="3">
    <source>
        <dbReference type="Proteomes" id="UP000199416"/>
    </source>
</evidence>
<keyword evidence="3" id="KW-1185">Reference proteome</keyword>
<dbReference type="RefSeq" id="WP_091368592.1">
    <property type="nucleotide sequence ID" value="NZ_FMZF01000007.1"/>
</dbReference>
<dbReference type="Proteomes" id="UP000199416">
    <property type="component" value="Unassembled WGS sequence"/>
</dbReference>
<dbReference type="Pfam" id="PF13420">
    <property type="entry name" value="Acetyltransf_4"/>
    <property type="match status" value="1"/>
</dbReference>
<gene>
    <name evidence="2" type="ORF">SAMN05660690_4279</name>
</gene>
<accession>A0A1G6UKZ3</accession>
<dbReference type="STRING" id="1190417.SAMN05660690_4279"/>
<dbReference type="GO" id="GO:0016747">
    <property type="term" value="F:acyltransferase activity, transferring groups other than amino-acyl groups"/>
    <property type="evidence" value="ECO:0007669"/>
    <property type="project" value="InterPro"/>
</dbReference>